<dbReference type="Proteomes" id="UP000278807">
    <property type="component" value="Unassembled WGS sequence"/>
</dbReference>
<evidence type="ECO:0000313" key="2">
    <source>
        <dbReference type="Proteomes" id="UP000278807"/>
    </source>
</evidence>
<name>A0A158QJI3_RODNA</name>
<gene>
    <name evidence="1" type="ORF">HNAJ_LOCUS11955</name>
</gene>
<keyword evidence="2" id="KW-1185">Reference proteome</keyword>
<reference evidence="3" key="1">
    <citation type="submission" date="2016-04" db="UniProtKB">
        <authorList>
            <consortium name="WormBaseParasite"/>
        </authorList>
    </citation>
    <scope>IDENTIFICATION</scope>
</reference>
<dbReference type="STRING" id="102285.A0A158QJI3"/>
<dbReference type="OrthoDB" id="10427671at2759"/>
<evidence type="ECO:0000313" key="3">
    <source>
        <dbReference type="WBParaSite" id="HNAJ_0001196601-mRNA-1"/>
    </source>
</evidence>
<sequence length="189" mass="21278">MTTIPAKEHKLLRATYLIRNALSKPSALSKHLLEPFERILTAEDQLFLNNFLENNDLKNILLLIDTITRLTQSVPGSPNSKITTNLRPLISKLRPEKGVDRNCLVALNDTWNEIEGLLTKSPGQQYPDAQELYDILSDEFIRMSQHSITSNSKLDTNSGNVLSDIGLKSLNRHFVDGLFIVSTYFAAKI</sequence>
<dbReference type="EMBL" id="UZAE01013917">
    <property type="protein sequence ID" value="VDO11816.1"/>
    <property type="molecule type" value="Genomic_DNA"/>
</dbReference>
<organism evidence="3">
    <name type="scientific">Rodentolepis nana</name>
    <name type="common">Dwarf tapeworm</name>
    <name type="synonym">Hymenolepis nana</name>
    <dbReference type="NCBI Taxonomy" id="102285"/>
    <lineage>
        <taxon>Eukaryota</taxon>
        <taxon>Metazoa</taxon>
        <taxon>Spiralia</taxon>
        <taxon>Lophotrochozoa</taxon>
        <taxon>Platyhelminthes</taxon>
        <taxon>Cestoda</taxon>
        <taxon>Eucestoda</taxon>
        <taxon>Cyclophyllidea</taxon>
        <taxon>Hymenolepididae</taxon>
        <taxon>Rodentolepis</taxon>
    </lineage>
</organism>
<dbReference type="WBParaSite" id="HNAJ_0001196601-mRNA-1">
    <property type="protein sequence ID" value="HNAJ_0001196601-mRNA-1"/>
    <property type="gene ID" value="HNAJ_0001196601"/>
</dbReference>
<dbReference type="AlphaFoldDB" id="A0A158QJI3"/>
<evidence type="ECO:0000313" key="1">
    <source>
        <dbReference type="EMBL" id="VDO11816.1"/>
    </source>
</evidence>
<accession>A0A158QJI3</accession>
<reference evidence="1 2" key="2">
    <citation type="submission" date="2018-11" db="EMBL/GenBank/DDBJ databases">
        <authorList>
            <consortium name="Pathogen Informatics"/>
        </authorList>
    </citation>
    <scope>NUCLEOTIDE SEQUENCE [LARGE SCALE GENOMIC DNA]</scope>
</reference>
<protein>
    <submittedName>
        <fullName evidence="3">Cytochrome P450</fullName>
    </submittedName>
</protein>
<proteinExistence type="predicted"/>